<dbReference type="GO" id="GO:0019915">
    <property type="term" value="P:lipid storage"/>
    <property type="evidence" value="ECO:0007669"/>
    <property type="project" value="InterPro"/>
</dbReference>
<dbReference type="AlphaFoldDB" id="A0A1E3QQ76"/>
<dbReference type="SUPFAM" id="SSF53474">
    <property type="entry name" value="alpha/beta-Hydrolases"/>
    <property type="match status" value="1"/>
</dbReference>
<evidence type="ECO:0000256" key="4">
    <source>
        <dbReference type="ARBA" id="ARBA00022801"/>
    </source>
</evidence>
<feature type="non-terminal residue" evidence="5">
    <location>
        <position position="1"/>
    </location>
</feature>
<reference evidence="6" key="1">
    <citation type="submission" date="2016-05" db="EMBL/GenBank/DDBJ databases">
        <title>Comparative genomics of biotechnologically important yeasts.</title>
        <authorList>
            <consortium name="DOE Joint Genome Institute"/>
            <person name="Riley R."/>
            <person name="Haridas S."/>
            <person name="Wolfe K.H."/>
            <person name="Lopes M.R."/>
            <person name="Hittinger C.T."/>
            <person name="Goker M."/>
            <person name="Salamov A."/>
            <person name="Wisecaver J."/>
            <person name="Long T.M."/>
            <person name="Aerts A.L."/>
            <person name="Barry K."/>
            <person name="Choi C."/>
            <person name="Clum A."/>
            <person name="Coughlan A.Y."/>
            <person name="Deshpande S."/>
            <person name="Douglass A.P."/>
            <person name="Hanson S.J."/>
            <person name="Klenk H.-P."/>
            <person name="Labutti K."/>
            <person name="Lapidus A."/>
            <person name="Lindquist E."/>
            <person name="Lipzen A."/>
            <person name="Meier-Kolthoff J.P."/>
            <person name="Ohm R.A."/>
            <person name="Otillar R.P."/>
            <person name="Pangilinan J."/>
            <person name="Peng Y."/>
            <person name="Rokas A."/>
            <person name="Rosa C.A."/>
            <person name="Scheuner C."/>
            <person name="Sibirny A.A."/>
            <person name="Slot J.C."/>
            <person name="Stielow J.B."/>
            <person name="Sun H."/>
            <person name="Kurtzman C.P."/>
            <person name="Blackwell M."/>
            <person name="Grigoriev I.V."/>
            <person name="Jeffries T.W."/>
        </authorList>
    </citation>
    <scope>NUCLEOTIDE SEQUENCE [LARGE SCALE GENOMIC DNA]</scope>
    <source>
        <strain evidence="6">NRRL Y-12698</strain>
    </source>
</reference>
<organism evidence="5 6">
    <name type="scientific">Babjeviella inositovora NRRL Y-12698</name>
    <dbReference type="NCBI Taxonomy" id="984486"/>
    <lineage>
        <taxon>Eukaryota</taxon>
        <taxon>Fungi</taxon>
        <taxon>Dikarya</taxon>
        <taxon>Ascomycota</taxon>
        <taxon>Saccharomycotina</taxon>
        <taxon>Pichiomycetes</taxon>
        <taxon>Serinales incertae sedis</taxon>
        <taxon>Babjeviella</taxon>
    </lineage>
</organism>
<dbReference type="PANTHER" id="PTHR13390">
    <property type="entry name" value="LIPASE"/>
    <property type="match status" value="1"/>
</dbReference>
<dbReference type="InterPro" id="IPR029058">
    <property type="entry name" value="AB_hydrolase_fold"/>
</dbReference>
<dbReference type="Gene3D" id="3.40.50.1820">
    <property type="entry name" value="alpha/beta hydrolase"/>
    <property type="match status" value="1"/>
</dbReference>
<comment type="subcellular location">
    <subcellularLocation>
        <location evidence="1">Lipid droplet</location>
    </subcellularLocation>
</comment>
<feature type="non-terminal residue" evidence="5">
    <location>
        <position position="290"/>
    </location>
</feature>
<dbReference type="GeneID" id="30149185"/>
<keyword evidence="4" id="KW-0378">Hydrolase</keyword>
<evidence type="ECO:0000256" key="2">
    <source>
        <dbReference type="ARBA" id="ARBA00008300"/>
    </source>
</evidence>
<proteinExistence type="inferred from homology"/>
<name>A0A1E3QQ76_9ASCO</name>
<dbReference type="RefSeq" id="XP_018985126.1">
    <property type="nucleotide sequence ID" value="XM_019131332.1"/>
</dbReference>
<dbReference type="Pfam" id="PF10230">
    <property type="entry name" value="LIDHydrolase"/>
    <property type="match status" value="1"/>
</dbReference>
<dbReference type="PANTHER" id="PTHR13390:SF0">
    <property type="entry name" value="LIPID DROPLET-ASSOCIATED HYDROLASE"/>
    <property type="match status" value="1"/>
</dbReference>
<accession>A0A1E3QQ76</accession>
<keyword evidence="6" id="KW-1185">Reference proteome</keyword>
<sequence>LLMLVPGNPGLTEYYISYLDFIAAKYPQFEIICPSHAGFHTARPLSAPRDKPVFYSLKAQINHKLEILDSMHPGTEPRDLYILGHSVGAYMVQKIVHSLGRSAERPWSVKFVGLITPTIIDIAKSTNGTFASKVFKFLRKICIDPAKLLAFLARVVDMLLPVWLIKFILVRRMKLLSHQDATQSLEATCNIISSPSIVFQAVSLAQEEMARIKHDTKFQEEFFASHTKNGKIWAYFAKNDGWVSDKTRELILDKYSCRDNVVMVVDAGGPNGIEHSFCIKQSDSFARITI</sequence>
<dbReference type="GO" id="GO:0016298">
    <property type="term" value="F:lipase activity"/>
    <property type="evidence" value="ECO:0007669"/>
    <property type="project" value="InterPro"/>
</dbReference>
<dbReference type="OrthoDB" id="448051at2759"/>
<protein>
    <recommendedName>
        <fullName evidence="7">Lipid droplet-associated hydrolase</fullName>
    </recommendedName>
</protein>
<evidence type="ECO:0008006" key="7">
    <source>
        <dbReference type="Google" id="ProtNLM"/>
    </source>
</evidence>
<keyword evidence="3" id="KW-0551">Lipid droplet</keyword>
<gene>
    <name evidence="5" type="ORF">BABINDRAFT_24538</name>
</gene>
<evidence type="ECO:0000313" key="6">
    <source>
        <dbReference type="Proteomes" id="UP000094336"/>
    </source>
</evidence>
<comment type="similarity">
    <text evidence="2">Belongs to the AB hydrolase superfamily. LDAH family.</text>
</comment>
<dbReference type="InterPro" id="IPR019363">
    <property type="entry name" value="LDAH"/>
</dbReference>
<evidence type="ECO:0000313" key="5">
    <source>
        <dbReference type="EMBL" id="ODQ79798.1"/>
    </source>
</evidence>
<evidence type="ECO:0000256" key="1">
    <source>
        <dbReference type="ARBA" id="ARBA00004502"/>
    </source>
</evidence>
<evidence type="ECO:0000256" key="3">
    <source>
        <dbReference type="ARBA" id="ARBA00022677"/>
    </source>
</evidence>
<dbReference type="EMBL" id="KV454431">
    <property type="protein sequence ID" value="ODQ79798.1"/>
    <property type="molecule type" value="Genomic_DNA"/>
</dbReference>
<dbReference type="GO" id="GO:0005811">
    <property type="term" value="C:lipid droplet"/>
    <property type="evidence" value="ECO:0007669"/>
    <property type="project" value="UniProtKB-SubCell"/>
</dbReference>
<dbReference type="Proteomes" id="UP000094336">
    <property type="component" value="Unassembled WGS sequence"/>
</dbReference>